<sequence length="61" mass="6862">IFQAKIINQLLYGIPIWISAVDSEIDRTAATFFRRILGVPNMINLYTIANELGLHLPSTFA</sequence>
<reference evidence="1" key="1">
    <citation type="journal article" date="2023" name="DNA Res.">
        <title>Chromosome-level genome assembly of Phrynocephalus forsythii using third-generation DNA sequencing and Hi-C analysis.</title>
        <authorList>
            <person name="Qi Y."/>
            <person name="Zhao W."/>
            <person name="Zhao Y."/>
            <person name="Niu C."/>
            <person name="Cao S."/>
            <person name="Zhang Y."/>
        </authorList>
    </citation>
    <scope>NUCLEOTIDE SEQUENCE</scope>
    <source>
        <tissue evidence="1">Muscle</tissue>
    </source>
</reference>
<dbReference type="Proteomes" id="UP001142489">
    <property type="component" value="Unassembled WGS sequence"/>
</dbReference>
<dbReference type="AlphaFoldDB" id="A0A9Q0X7I3"/>
<protein>
    <submittedName>
        <fullName evidence="1">Uncharacterized protein</fullName>
    </submittedName>
</protein>
<accession>A0A9Q0X7I3</accession>
<name>A0A9Q0X7I3_9SAUR</name>
<gene>
    <name evidence="1" type="ORF">JRQ81_010790</name>
</gene>
<organism evidence="1 2">
    <name type="scientific">Phrynocephalus forsythii</name>
    <dbReference type="NCBI Taxonomy" id="171643"/>
    <lineage>
        <taxon>Eukaryota</taxon>
        <taxon>Metazoa</taxon>
        <taxon>Chordata</taxon>
        <taxon>Craniata</taxon>
        <taxon>Vertebrata</taxon>
        <taxon>Euteleostomi</taxon>
        <taxon>Lepidosauria</taxon>
        <taxon>Squamata</taxon>
        <taxon>Bifurcata</taxon>
        <taxon>Unidentata</taxon>
        <taxon>Episquamata</taxon>
        <taxon>Toxicofera</taxon>
        <taxon>Iguania</taxon>
        <taxon>Acrodonta</taxon>
        <taxon>Agamidae</taxon>
        <taxon>Agaminae</taxon>
        <taxon>Phrynocephalus</taxon>
    </lineage>
</organism>
<keyword evidence="2" id="KW-1185">Reference proteome</keyword>
<dbReference type="EMBL" id="JAPFRF010000022">
    <property type="protein sequence ID" value="KAJ7305020.1"/>
    <property type="molecule type" value="Genomic_DNA"/>
</dbReference>
<feature type="non-terminal residue" evidence="1">
    <location>
        <position position="1"/>
    </location>
</feature>
<comment type="caution">
    <text evidence="1">The sequence shown here is derived from an EMBL/GenBank/DDBJ whole genome shotgun (WGS) entry which is preliminary data.</text>
</comment>
<evidence type="ECO:0000313" key="2">
    <source>
        <dbReference type="Proteomes" id="UP001142489"/>
    </source>
</evidence>
<evidence type="ECO:0000313" key="1">
    <source>
        <dbReference type="EMBL" id="KAJ7305020.1"/>
    </source>
</evidence>
<proteinExistence type="predicted"/>